<evidence type="ECO:0000256" key="1">
    <source>
        <dbReference type="SAM" id="MobiDB-lite"/>
    </source>
</evidence>
<name>A0A0K1LL74_9CAUD</name>
<dbReference type="KEGG" id="vg:26639927"/>
<dbReference type="Proteomes" id="UP000201506">
    <property type="component" value="Segment"/>
</dbReference>
<accession>A0A0K1LL74</accession>
<proteinExistence type="predicted"/>
<reference evidence="2 3" key="1">
    <citation type="journal article" date="2016" name="Genome Announc.">
        <title>Complete Genome Sequences of Five Bacteriophages That Infect Rhodobacter capsulatus.</title>
        <authorList>
            <person name="Bollivar D.W."/>
            <person name="Bernardoni B."/>
            <person name="Bockman M.R."/>
            <person name="Miller B.M."/>
            <person name="Russell D.A."/>
            <person name="Delesalle V.A."/>
            <person name="Krukonis G.P."/>
            <person name="Hatfull G.F."/>
            <person name="Cross M.R."/>
            <person name="Szewczyk M.M."/>
            <person name="Eppurath A."/>
        </authorList>
    </citation>
    <scope>NUCLEOTIDE SEQUENCE [LARGE SCALE GENOMIC DNA]</scope>
</reference>
<dbReference type="EMBL" id="KR935216">
    <property type="protein sequence ID" value="AKU43252.1"/>
    <property type="molecule type" value="Genomic_DNA"/>
</dbReference>
<sequence>MGKGHVMDVKLNAPLSRGRVDAAAGDVVPLPDGLARRLIDRGHAVLHTRPVEGSPKPGRGKAKTPPVSEAPPVAGDAAE</sequence>
<evidence type="ECO:0000313" key="3">
    <source>
        <dbReference type="Proteomes" id="UP000201506"/>
    </source>
</evidence>
<dbReference type="RefSeq" id="YP_009213475.1">
    <property type="nucleotide sequence ID" value="NC_028954.1"/>
</dbReference>
<gene>
    <name evidence="2" type="ORF">RCRHEA_8</name>
</gene>
<evidence type="ECO:0000313" key="2">
    <source>
        <dbReference type="EMBL" id="AKU43252.1"/>
    </source>
</evidence>
<dbReference type="GeneID" id="26639927"/>
<protein>
    <submittedName>
        <fullName evidence="2">Uncharacterized protein</fullName>
    </submittedName>
</protein>
<feature type="region of interest" description="Disordered" evidence="1">
    <location>
        <begin position="41"/>
        <end position="79"/>
    </location>
</feature>
<organism evidence="2 3">
    <name type="scientific">Rhodobacter phage RcRhea</name>
    <dbReference type="NCBI Taxonomy" id="1662332"/>
    <lineage>
        <taxon>Viruses</taxon>
        <taxon>Duplodnaviria</taxon>
        <taxon>Heunggongvirae</taxon>
        <taxon>Uroviricota</taxon>
        <taxon>Caudoviricetes</taxon>
        <taxon>Cronusvirus</taxon>
        <taxon>Cronusvirus cronus</taxon>
    </lineage>
</organism>